<feature type="compositionally biased region" description="Basic and acidic residues" evidence="1">
    <location>
        <begin position="245"/>
        <end position="256"/>
    </location>
</feature>
<comment type="caution">
    <text evidence="2">The sequence shown here is derived from an EMBL/GenBank/DDBJ whole genome shotgun (WGS) entry which is preliminary data.</text>
</comment>
<dbReference type="OrthoDB" id="5984008at2759"/>
<feature type="compositionally biased region" description="Acidic residues" evidence="1">
    <location>
        <begin position="195"/>
        <end position="208"/>
    </location>
</feature>
<feature type="region of interest" description="Disordered" evidence="1">
    <location>
        <begin position="138"/>
        <end position="341"/>
    </location>
</feature>
<organism evidence="2 3">
    <name type="scientific">Synaphobranchus kaupii</name>
    <name type="common">Kaup's arrowtooth eel</name>
    <dbReference type="NCBI Taxonomy" id="118154"/>
    <lineage>
        <taxon>Eukaryota</taxon>
        <taxon>Metazoa</taxon>
        <taxon>Chordata</taxon>
        <taxon>Craniata</taxon>
        <taxon>Vertebrata</taxon>
        <taxon>Euteleostomi</taxon>
        <taxon>Actinopterygii</taxon>
        <taxon>Neopterygii</taxon>
        <taxon>Teleostei</taxon>
        <taxon>Anguilliformes</taxon>
        <taxon>Synaphobranchidae</taxon>
        <taxon>Synaphobranchus</taxon>
    </lineage>
</organism>
<dbReference type="AlphaFoldDB" id="A0A9Q1IW79"/>
<evidence type="ECO:0000313" key="2">
    <source>
        <dbReference type="EMBL" id="KAJ8354916.1"/>
    </source>
</evidence>
<feature type="region of interest" description="Disordered" evidence="1">
    <location>
        <begin position="21"/>
        <end position="61"/>
    </location>
</feature>
<accession>A0A9Q1IW79</accession>
<proteinExistence type="predicted"/>
<name>A0A9Q1IW79_SYNKA</name>
<feature type="region of interest" description="Disordered" evidence="1">
    <location>
        <begin position="380"/>
        <end position="431"/>
    </location>
</feature>
<feature type="compositionally biased region" description="Low complexity" evidence="1">
    <location>
        <begin position="24"/>
        <end position="35"/>
    </location>
</feature>
<keyword evidence="3" id="KW-1185">Reference proteome</keyword>
<feature type="compositionally biased region" description="Basic and acidic residues" evidence="1">
    <location>
        <begin position="177"/>
        <end position="194"/>
    </location>
</feature>
<dbReference type="Proteomes" id="UP001152622">
    <property type="component" value="Chromosome 7"/>
</dbReference>
<feature type="compositionally biased region" description="Basic and acidic residues" evidence="1">
    <location>
        <begin position="324"/>
        <end position="341"/>
    </location>
</feature>
<feature type="compositionally biased region" description="Low complexity" evidence="1">
    <location>
        <begin position="306"/>
        <end position="317"/>
    </location>
</feature>
<sequence>MMPPPPPPHVVAAAVTNPAISMAQQQQQQQQQPQQAYKTPLPGSPPTVAHSGSALGPSNTPMVGAPLPCSTFLPRPDRRLAVVDRWRLPKTAGANPIGVRSGITEMGPFQQKVAPNWGGGGGGGGGLDGYKRYYGPIDPEGLGPCVDPQAGGSQTPKTAQRGHPQPPPATVAFYQEKSADHGVGKKSCRDREEGFEGEDDDDMEELTEESSLLLGHDRDRSLISPRSLTHGPPPPPIPPRKPRLPKGERERARERGGSQLAQLQEWWAGSRHQPSSKRYPNLNKLPASVKFWVSGGGGGDPSADTPPSSLHPLLPSSTKRRKSGEREAGGRGGERRPLLMHYERGRAHTREGLSFHEWDSEYDDDDDEIEEERERVEERLRRAGGRGAVSESERDRCRAEESFSDEGSSGEFGRFERYWEGSMGGGGGGYRRRGLVFRDLSLTGEGEQHKQ</sequence>
<reference evidence="2" key="1">
    <citation type="journal article" date="2023" name="Science">
        <title>Genome structures resolve the early diversification of teleost fishes.</title>
        <authorList>
            <person name="Parey E."/>
            <person name="Louis A."/>
            <person name="Montfort J."/>
            <person name="Bouchez O."/>
            <person name="Roques C."/>
            <person name="Iampietro C."/>
            <person name="Lluch J."/>
            <person name="Castinel A."/>
            <person name="Donnadieu C."/>
            <person name="Desvignes T."/>
            <person name="Floi Bucao C."/>
            <person name="Jouanno E."/>
            <person name="Wen M."/>
            <person name="Mejri S."/>
            <person name="Dirks R."/>
            <person name="Jansen H."/>
            <person name="Henkel C."/>
            <person name="Chen W.J."/>
            <person name="Zahm M."/>
            <person name="Cabau C."/>
            <person name="Klopp C."/>
            <person name="Thompson A.W."/>
            <person name="Robinson-Rechavi M."/>
            <person name="Braasch I."/>
            <person name="Lecointre G."/>
            <person name="Bobe J."/>
            <person name="Postlethwait J.H."/>
            <person name="Berthelot C."/>
            <person name="Roest Crollius H."/>
            <person name="Guiguen Y."/>
        </authorList>
    </citation>
    <scope>NUCLEOTIDE SEQUENCE</scope>
    <source>
        <strain evidence="2">WJC10195</strain>
    </source>
</reference>
<protein>
    <submittedName>
        <fullName evidence="2">Uncharacterized protein</fullName>
    </submittedName>
</protein>
<gene>
    <name evidence="2" type="ORF">SKAU_G00224830</name>
</gene>
<dbReference type="EMBL" id="JAINUF010000007">
    <property type="protein sequence ID" value="KAJ8354916.1"/>
    <property type="molecule type" value="Genomic_DNA"/>
</dbReference>
<evidence type="ECO:0000256" key="1">
    <source>
        <dbReference type="SAM" id="MobiDB-lite"/>
    </source>
</evidence>
<evidence type="ECO:0000313" key="3">
    <source>
        <dbReference type="Proteomes" id="UP001152622"/>
    </source>
</evidence>
<feature type="compositionally biased region" description="Basic and acidic residues" evidence="1">
    <location>
        <begin position="391"/>
        <end position="401"/>
    </location>
</feature>